<dbReference type="InterPro" id="IPR036291">
    <property type="entry name" value="NAD(P)-bd_dom_sf"/>
</dbReference>
<feature type="domain" description="Pyrroline-5-carboxylate reductase catalytic N-terminal" evidence="2">
    <location>
        <begin position="3"/>
        <end position="94"/>
    </location>
</feature>
<dbReference type="RefSeq" id="WP_080459999.1">
    <property type="nucleotide sequence ID" value="NZ_JXMW01000006.1"/>
</dbReference>
<name>A0A1V6N2V3_METAZ</name>
<evidence type="ECO:0000259" key="3">
    <source>
        <dbReference type="Pfam" id="PF14748"/>
    </source>
</evidence>
<dbReference type="InterPro" id="IPR028939">
    <property type="entry name" value="P5C_Rdtase_cat_N"/>
</dbReference>
<dbReference type="InterPro" id="IPR008927">
    <property type="entry name" value="6-PGluconate_DH-like_C_sf"/>
</dbReference>
<evidence type="ECO:0000256" key="1">
    <source>
        <dbReference type="ARBA" id="ARBA00005525"/>
    </source>
</evidence>
<dbReference type="GO" id="GO:0055129">
    <property type="term" value="P:L-proline biosynthetic process"/>
    <property type="evidence" value="ECO:0007669"/>
    <property type="project" value="TreeGrafter"/>
</dbReference>
<dbReference type="EMBL" id="JXMW01000006">
    <property type="protein sequence ID" value="OQD58937.1"/>
    <property type="molecule type" value="Genomic_DNA"/>
</dbReference>
<dbReference type="PANTHER" id="PTHR11645">
    <property type="entry name" value="PYRROLINE-5-CARBOXYLATE REDUCTASE"/>
    <property type="match status" value="1"/>
</dbReference>
<proteinExistence type="inferred from homology"/>
<comment type="caution">
    <text evidence="4">The sequence shown here is derived from an EMBL/GenBank/DDBJ whole genome shotgun (WGS) entry which is preliminary data.</text>
</comment>
<evidence type="ECO:0000313" key="5">
    <source>
        <dbReference type="Proteomes" id="UP000191661"/>
    </source>
</evidence>
<keyword evidence="4" id="KW-0560">Oxidoreductase</keyword>
<dbReference type="PANTHER" id="PTHR11645:SF53">
    <property type="entry name" value="PYRROLINE-5-CARBOXYLATE REDUCTASE 3"/>
    <property type="match status" value="1"/>
</dbReference>
<dbReference type="Gene3D" id="3.40.50.720">
    <property type="entry name" value="NAD(P)-binding Rossmann-like Domain"/>
    <property type="match status" value="1"/>
</dbReference>
<dbReference type="AlphaFoldDB" id="A0A1V6N2V3"/>
<dbReference type="GO" id="GO:0004735">
    <property type="term" value="F:pyrroline-5-carboxylate reductase activity"/>
    <property type="evidence" value="ECO:0007669"/>
    <property type="project" value="UniProtKB-EC"/>
</dbReference>
<accession>A0A1V6N2V3</accession>
<sequence>MKKYGFIGYGNMGKMIVENILNLKIFYPNEMIISNRTLSKLNKLKKDYPDITITDDNTYLAKNCDKIFIFIETPEFKDLIFQISPFLTDDSHIVHVCAGLSFENINSFYKGSVSQVIPSIVSTFNNYHNEAININNNVNNISIGENIDNINNIHNINNINNNSDINNENVNNIHNIDNNIDNSSDNSSNDTFNCFKNLFNNKLGISLILHTNNTSNTDKCLIEEIFNEFTYIQIIDDFELSNDEDNDRAIEIATILTSCAPAFISLIIDNLASIANLKSENKINVDEAKYMIVKTFLSTFIQVDTDNLRTYDIIDKTSTKKGITEIGLNYLDKNSNELINELFDSLLERYDEVKSELNKNYS</sequence>
<reference evidence="4 5" key="1">
    <citation type="submission" date="2014-12" db="EMBL/GenBank/DDBJ databases">
        <title>Genome sequence of Methanobrevibacter arboriphilicus DH1, DSM1125.</title>
        <authorList>
            <person name="Poehlein A."/>
            <person name="Thauer R.K."/>
            <person name="Seedorf H."/>
            <person name="Daniel R."/>
        </authorList>
    </citation>
    <scope>NUCLEOTIDE SEQUENCE [LARGE SCALE GENOMIC DNA]</scope>
    <source>
        <strain evidence="4 5">DH1</strain>
    </source>
</reference>
<dbReference type="SUPFAM" id="SSF51735">
    <property type="entry name" value="NAD(P)-binding Rossmann-fold domains"/>
    <property type="match status" value="1"/>
</dbReference>
<dbReference type="EC" id="1.5.1.2" evidence="4"/>
<dbReference type="InterPro" id="IPR029036">
    <property type="entry name" value="P5CR_dimer"/>
</dbReference>
<organism evidence="4 5">
    <name type="scientific">Methanobrevibacter arboriphilus JCM 13429 = DSM 1125</name>
    <dbReference type="NCBI Taxonomy" id="1300164"/>
    <lineage>
        <taxon>Archaea</taxon>
        <taxon>Methanobacteriati</taxon>
        <taxon>Methanobacteriota</taxon>
        <taxon>Methanomada group</taxon>
        <taxon>Methanobacteria</taxon>
        <taxon>Methanobacteriales</taxon>
        <taxon>Methanobacteriaceae</taxon>
        <taxon>Methanobrevibacter</taxon>
    </lineage>
</organism>
<keyword evidence="5" id="KW-1185">Reference proteome</keyword>
<dbReference type="Pfam" id="PF14748">
    <property type="entry name" value="P5CR_dimer"/>
    <property type="match status" value="1"/>
</dbReference>
<comment type="similarity">
    <text evidence="1">Belongs to the pyrroline-5-carboxylate reductase family.</text>
</comment>
<dbReference type="SUPFAM" id="SSF48179">
    <property type="entry name" value="6-phosphogluconate dehydrogenase C-terminal domain-like"/>
    <property type="match status" value="1"/>
</dbReference>
<feature type="domain" description="Pyrroline-5-carboxylate reductase dimerisation" evidence="3">
    <location>
        <begin position="249"/>
        <end position="351"/>
    </location>
</feature>
<evidence type="ECO:0000313" key="4">
    <source>
        <dbReference type="EMBL" id="OQD58937.1"/>
    </source>
</evidence>
<dbReference type="Pfam" id="PF03807">
    <property type="entry name" value="F420_oxidored"/>
    <property type="match status" value="1"/>
</dbReference>
<gene>
    <name evidence="4" type="primary">proC</name>
    <name evidence="4" type="ORF">MBBAR_6c00470</name>
</gene>
<evidence type="ECO:0000259" key="2">
    <source>
        <dbReference type="Pfam" id="PF03807"/>
    </source>
</evidence>
<dbReference type="Gene3D" id="1.10.3730.10">
    <property type="entry name" value="ProC C-terminal domain-like"/>
    <property type="match status" value="1"/>
</dbReference>
<dbReference type="Proteomes" id="UP000191661">
    <property type="component" value="Unassembled WGS sequence"/>
</dbReference>
<dbReference type="OrthoDB" id="25257at2157"/>
<protein>
    <submittedName>
        <fullName evidence="4">Pyrroline-5-carboxylate reductase</fullName>
        <ecNumber evidence="4">1.5.1.2</ecNumber>
    </submittedName>
</protein>